<feature type="domain" description="Protein kinase" evidence="6">
    <location>
        <begin position="13"/>
        <end position="122"/>
    </location>
</feature>
<keyword evidence="2" id="KW-0808">Transferase</keyword>
<dbReference type="KEGG" id="umr:103679877"/>
<keyword evidence="4" id="KW-0418">Kinase</keyword>
<keyword evidence="5" id="KW-0067">ATP-binding</keyword>
<gene>
    <name evidence="8" type="primary">LOC103679877</name>
</gene>
<dbReference type="Pfam" id="PF00069">
    <property type="entry name" value="Pkinase"/>
    <property type="match status" value="1"/>
</dbReference>
<keyword evidence="1" id="KW-0723">Serine/threonine-protein kinase</keyword>
<evidence type="ECO:0000256" key="4">
    <source>
        <dbReference type="ARBA" id="ARBA00022777"/>
    </source>
</evidence>
<reference evidence="8" key="1">
    <citation type="submission" date="2025-08" db="UniProtKB">
        <authorList>
            <consortium name="RefSeq"/>
        </authorList>
    </citation>
    <scope>IDENTIFICATION</scope>
    <source>
        <tissue evidence="8">Whole blood</tissue>
    </source>
</reference>
<keyword evidence="7" id="KW-1185">Reference proteome</keyword>
<dbReference type="Proteomes" id="UP000261680">
    <property type="component" value="Unplaced"/>
</dbReference>
<dbReference type="AlphaFoldDB" id="A0A384DLF9"/>
<evidence type="ECO:0000313" key="8">
    <source>
        <dbReference type="RefSeq" id="XP_008707630.1"/>
    </source>
</evidence>
<dbReference type="PROSITE" id="PS50011">
    <property type="entry name" value="PROTEIN_KINASE_DOM"/>
    <property type="match status" value="1"/>
</dbReference>
<keyword evidence="3" id="KW-0547">Nucleotide-binding</keyword>
<dbReference type="SUPFAM" id="SSF56112">
    <property type="entry name" value="Protein kinase-like (PK-like)"/>
    <property type="match status" value="1"/>
</dbReference>
<dbReference type="Gene3D" id="3.30.200.20">
    <property type="entry name" value="Phosphorylase Kinase, domain 1"/>
    <property type="match status" value="1"/>
</dbReference>
<evidence type="ECO:0000313" key="7">
    <source>
        <dbReference type="Proteomes" id="UP000261680"/>
    </source>
</evidence>
<evidence type="ECO:0000259" key="6">
    <source>
        <dbReference type="PROSITE" id="PS50011"/>
    </source>
</evidence>
<evidence type="ECO:0000256" key="5">
    <source>
        <dbReference type="ARBA" id="ARBA00022840"/>
    </source>
</evidence>
<dbReference type="PANTHER" id="PTHR46485">
    <property type="entry name" value="LIM DOMAIN KINASE 1"/>
    <property type="match status" value="1"/>
</dbReference>
<dbReference type="GO" id="GO:0005524">
    <property type="term" value="F:ATP binding"/>
    <property type="evidence" value="ECO:0007669"/>
    <property type="project" value="UniProtKB-KW"/>
</dbReference>
<dbReference type="PANTHER" id="PTHR46485:SF5">
    <property type="entry name" value="CENTER DIVIDER, ISOFORM A"/>
    <property type="match status" value="1"/>
</dbReference>
<dbReference type="InterPro" id="IPR000719">
    <property type="entry name" value="Prot_kinase_dom"/>
</dbReference>
<dbReference type="GeneID" id="103679877"/>
<protein>
    <submittedName>
        <fullName evidence="8">Receptor-interacting serine/threonine-protein kinase 1-like</fullName>
    </submittedName>
</protein>
<name>A0A384DLF9_URSMA</name>
<evidence type="ECO:0000256" key="3">
    <source>
        <dbReference type="ARBA" id="ARBA00022741"/>
    </source>
</evidence>
<dbReference type="RefSeq" id="XP_008707630.1">
    <property type="nucleotide sequence ID" value="XM_008709408.2"/>
</dbReference>
<evidence type="ECO:0000256" key="1">
    <source>
        <dbReference type="ARBA" id="ARBA00022527"/>
    </source>
</evidence>
<accession>A0A384DLF9</accession>
<dbReference type="InterPro" id="IPR011009">
    <property type="entry name" value="Kinase-like_dom_sf"/>
</dbReference>
<dbReference type="InterPro" id="IPR050940">
    <property type="entry name" value="Actin_reg-Ser/Thr_kinase"/>
</dbReference>
<sequence>MSLDDIKMKSSDFLEKEHLDSGGFGKVSLCLHRSHGLVILKKVYTGPKRTEYNESLLEEGKMMHRLRHSRVVKLLGVIIEEGNYSLVMEYMEKGNLMHVLKAEVTRARGALAPHRRPGAARP</sequence>
<evidence type="ECO:0000256" key="2">
    <source>
        <dbReference type="ARBA" id="ARBA00022679"/>
    </source>
</evidence>
<dbReference type="OrthoDB" id="535509at2759"/>
<dbReference type="GO" id="GO:0004674">
    <property type="term" value="F:protein serine/threonine kinase activity"/>
    <property type="evidence" value="ECO:0007669"/>
    <property type="project" value="UniProtKB-KW"/>
</dbReference>
<organism evidence="7 8">
    <name type="scientific">Ursus maritimus</name>
    <name type="common">Polar bear</name>
    <name type="synonym">Thalarctos maritimus</name>
    <dbReference type="NCBI Taxonomy" id="29073"/>
    <lineage>
        <taxon>Eukaryota</taxon>
        <taxon>Metazoa</taxon>
        <taxon>Chordata</taxon>
        <taxon>Craniata</taxon>
        <taxon>Vertebrata</taxon>
        <taxon>Euteleostomi</taxon>
        <taxon>Mammalia</taxon>
        <taxon>Eutheria</taxon>
        <taxon>Laurasiatheria</taxon>
        <taxon>Carnivora</taxon>
        <taxon>Caniformia</taxon>
        <taxon>Ursidae</taxon>
        <taxon>Ursus</taxon>
    </lineage>
</organism>
<proteinExistence type="predicted"/>